<dbReference type="Gene3D" id="2.40.160.200">
    <property type="entry name" value="LURP1-related"/>
    <property type="match status" value="1"/>
</dbReference>
<dbReference type="PANTHER" id="PTHR31087:SF161">
    <property type="entry name" value="TUBBY C 2 FAMILY PROTEIN"/>
    <property type="match status" value="1"/>
</dbReference>
<dbReference type="KEGG" id="spar:SPRG_01570"/>
<dbReference type="SUPFAM" id="SSF54518">
    <property type="entry name" value="Tubby C-terminal domain-like"/>
    <property type="match status" value="1"/>
</dbReference>
<dbReference type="AlphaFoldDB" id="A0A067CYU1"/>
<evidence type="ECO:0000256" key="1">
    <source>
        <dbReference type="ARBA" id="ARBA00005437"/>
    </source>
</evidence>
<reference evidence="2 3" key="1">
    <citation type="journal article" date="2013" name="PLoS Genet.">
        <title>Distinctive expansion of potential virulence genes in the genome of the oomycete fish pathogen Saprolegnia parasitica.</title>
        <authorList>
            <person name="Jiang R.H."/>
            <person name="de Bruijn I."/>
            <person name="Haas B.J."/>
            <person name="Belmonte R."/>
            <person name="Lobach L."/>
            <person name="Christie J."/>
            <person name="van den Ackerveken G."/>
            <person name="Bottin A."/>
            <person name="Bulone V."/>
            <person name="Diaz-Moreno S.M."/>
            <person name="Dumas B."/>
            <person name="Fan L."/>
            <person name="Gaulin E."/>
            <person name="Govers F."/>
            <person name="Grenville-Briggs L.J."/>
            <person name="Horner N.R."/>
            <person name="Levin J.Z."/>
            <person name="Mammella M."/>
            <person name="Meijer H.J."/>
            <person name="Morris P."/>
            <person name="Nusbaum C."/>
            <person name="Oome S."/>
            <person name="Phillips A.J."/>
            <person name="van Rooyen D."/>
            <person name="Rzeszutek E."/>
            <person name="Saraiva M."/>
            <person name="Secombes C.J."/>
            <person name="Seidl M.F."/>
            <person name="Snel B."/>
            <person name="Stassen J.H."/>
            <person name="Sykes S."/>
            <person name="Tripathy S."/>
            <person name="van den Berg H."/>
            <person name="Vega-Arreguin J.C."/>
            <person name="Wawra S."/>
            <person name="Young S.K."/>
            <person name="Zeng Q."/>
            <person name="Dieguez-Uribeondo J."/>
            <person name="Russ C."/>
            <person name="Tyler B.M."/>
            <person name="van West P."/>
        </authorList>
    </citation>
    <scope>NUCLEOTIDE SEQUENCE [LARGE SCALE GENOMIC DNA]</scope>
    <source>
        <strain evidence="2 3">CBS 223.65</strain>
    </source>
</reference>
<keyword evidence="3" id="KW-1185">Reference proteome</keyword>
<protein>
    <recommendedName>
        <fullName evidence="4">Tubby C-terminal domain-containing protein</fullName>
    </recommendedName>
</protein>
<dbReference type="InterPro" id="IPR007612">
    <property type="entry name" value="LOR"/>
</dbReference>
<dbReference type="STRING" id="695850.A0A067CYU1"/>
<dbReference type="GeneID" id="24124152"/>
<evidence type="ECO:0000313" key="3">
    <source>
        <dbReference type="Proteomes" id="UP000030745"/>
    </source>
</evidence>
<dbReference type="EMBL" id="KK583191">
    <property type="protein sequence ID" value="KDO34435.1"/>
    <property type="molecule type" value="Genomic_DNA"/>
</dbReference>
<proteinExistence type="inferred from homology"/>
<gene>
    <name evidence="2" type="ORF">SPRG_01570</name>
</gene>
<evidence type="ECO:0000313" key="2">
    <source>
        <dbReference type="EMBL" id="KDO34435.1"/>
    </source>
</evidence>
<sequence length="197" mass="21844">MSDENVIATPLVVPPTPITAVDPKFVLKCPMRLNIRHNDWVNSGEFRVKDVATGVPYFLVDGAFWSFHNRKLLRDAYGTEVATMEERSFSLGHRDVLRTNGRGEATSHIFGFDVTNFFGCTDLTCEFVDLVTKQRHVLTASGSVGSWNMVFRCDGHAIAKFESDWTLSGDKYIVDIAPGVDLALIVLLCVGVQEASE</sequence>
<dbReference type="Pfam" id="PF04525">
    <property type="entry name" value="LOR"/>
    <property type="match status" value="1"/>
</dbReference>
<comment type="similarity">
    <text evidence="1">Belongs to the LOR family.</text>
</comment>
<dbReference type="InterPro" id="IPR038595">
    <property type="entry name" value="LOR_sf"/>
</dbReference>
<organism evidence="2 3">
    <name type="scientific">Saprolegnia parasitica (strain CBS 223.65)</name>
    <dbReference type="NCBI Taxonomy" id="695850"/>
    <lineage>
        <taxon>Eukaryota</taxon>
        <taxon>Sar</taxon>
        <taxon>Stramenopiles</taxon>
        <taxon>Oomycota</taxon>
        <taxon>Saprolegniomycetes</taxon>
        <taxon>Saprolegniales</taxon>
        <taxon>Saprolegniaceae</taxon>
        <taxon>Saprolegnia</taxon>
    </lineage>
</organism>
<name>A0A067CYU1_SAPPC</name>
<dbReference type="PANTHER" id="PTHR31087">
    <property type="match status" value="1"/>
</dbReference>
<dbReference type="OrthoDB" id="75494at2759"/>
<dbReference type="VEuPathDB" id="FungiDB:SPRG_01570"/>
<evidence type="ECO:0008006" key="4">
    <source>
        <dbReference type="Google" id="ProtNLM"/>
    </source>
</evidence>
<dbReference type="RefSeq" id="XP_012195166.1">
    <property type="nucleotide sequence ID" value="XM_012339776.1"/>
</dbReference>
<dbReference type="InterPro" id="IPR025659">
    <property type="entry name" value="Tubby-like_C"/>
</dbReference>
<accession>A0A067CYU1</accession>
<dbReference type="Proteomes" id="UP000030745">
    <property type="component" value="Unassembled WGS sequence"/>
</dbReference>